<feature type="transmembrane region" description="Helical" evidence="7">
    <location>
        <begin position="12"/>
        <end position="32"/>
    </location>
</feature>
<proteinExistence type="inferred from homology"/>
<dbReference type="AlphaFoldDB" id="F2NRF4"/>
<keyword evidence="5" id="KW-0777">Teichoic acid biosynthesis</keyword>
<dbReference type="Pfam" id="PF04464">
    <property type="entry name" value="Glyphos_transf"/>
    <property type="match status" value="1"/>
</dbReference>
<evidence type="ECO:0000256" key="1">
    <source>
        <dbReference type="ARBA" id="ARBA00004202"/>
    </source>
</evidence>
<evidence type="ECO:0000256" key="5">
    <source>
        <dbReference type="ARBA" id="ARBA00022944"/>
    </source>
</evidence>
<dbReference type="EMBL" id="CP002631">
    <property type="protein sequence ID" value="AEB13496.1"/>
    <property type="molecule type" value="Genomic_DNA"/>
</dbReference>
<dbReference type="GeneID" id="302997756"/>
<dbReference type="OrthoDB" id="396512at2"/>
<dbReference type="InterPro" id="IPR007554">
    <property type="entry name" value="Glycerophosphate_synth"/>
</dbReference>
<keyword evidence="9" id="KW-1185">Reference proteome</keyword>
<keyword evidence="4" id="KW-0808">Transferase</keyword>
<dbReference type="Proteomes" id="UP000006852">
    <property type="component" value="Chromosome"/>
</dbReference>
<dbReference type="KEGG" id="tsu:Tresu_0552"/>
<dbReference type="RefSeq" id="WP_013700803.1">
    <property type="nucleotide sequence ID" value="NC_015385.1"/>
</dbReference>
<protein>
    <submittedName>
        <fullName evidence="8">CDP-glycerol:poly(Glycerophosphate)glycerophosph otransferase</fullName>
    </submittedName>
</protein>
<reference evidence="8 9" key="1">
    <citation type="journal article" date="2011" name="Stand. Genomic Sci.">
        <title>Complete genome sequence of Treponema succinifaciens type strain (6091).</title>
        <authorList>
            <person name="Han C."/>
            <person name="Gronow S."/>
            <person name="Teshima H."/>
            <person name="Lapidus A."/>
            <person name="Nolan M."/>
            <person name="Lucas S."/>
            <person name="Hammon N."/>
            <person name="Deshpande S."/>
            <person name="Cheng J.F."/>
            <person name="Zeytun A."/>
            <person name="Tapia R."/>
            <person name="Goodwin L."/>
            <person name="Pitluck S."/>
            <person name="Liolios K."/>
            <person name="Pagani I."/>
            <person name="Ivanova N."/>
            <person name="Mavromatis K."/>
            <person name="Mikhailova N."/>
            <person name="Huntemann M."/>
            <person name="Pati A."/>
            <person name="Chen A."/>
            <person name="Palaniappan K."/>
            <person name="Land M."/>
            <person name="Hauser L."/>
            <person name="Brambilla E.M."/>
            <person name="Rohde M."/>
            <person name="Goker M."/>
            <person name="Woyke T."/>
            <person name="Bristow J."/>
            <person name="Eisen J.A."/>
            <person name="Markowitz V."/>
            <person name="Hugenholtz P."/>
            <person name="Kyrpides N.C."/>
            <person name="Klenk H.P."/>
            <person name="Detter J.C."/>
        </authorList>
    </citation>
    <scope>NUCLEOTIDE SEQUENCE [LARGE SCALE GENOMIC DNA]</scope>
    <source>
        <strain evidence="9">ATCC 33096 / DSM 2489 / 6091</strain>
    </source>
</reference>
<dbReference type="STRING" id="869209.Tresu_0552"/>
<reference evidence="9" key="2">
    <citation type="submission" date="2011-04" db="EMBL/GenBank/DDBJ databases">
        <title>The complete genome of chromosome of Treponema succinifaciens DSM 2489.</title>
        <authorList>
            <person name="Lucas S."/>
            <person name="Copeland A."/>
            <person name="Lapidus A."/>
            <person name="Bruce D."/>
            <person name="Goodwin L."/>
            <person name="Pitluck S."/>
            <person name="Peters L."/>
            <person name="Kyrpides N."/>
            <person name="Mavromatis K."/>
            <person name="Ivanova N."/>
            <person name="Ovchinnikova G."/>
            <person name="Teshima H."/>
            <person name="Detter J.C."/>
            <person name="Tapia R."/>
            <person name="Han C."/>
            <person name="Land M."/>
            <person name="Hauser L."/>
            <person name="Markowitz V."/>
            <person name="Cheng J.-F."/>
            <person name="Hugenholtz P."/>
            <person name="Woyke T."/>
            <person name="Wu D."/>
            <person name="Gronow S."/>
            <person name="Wellnitz S."/>
            <person name="Brambilla E."/>
            <person name="Klenk H.-P."/>
            <person name="Eisen J.A."/>
        </authorList>
    </citation>
    <scope>NUCLEOTIDE SEQUENCE [LARGE SCALE GENOMIC DNA]</scope>
    <source>
        <strain evidence="9">ATCC 33096 / DSM 2489 / 6091</strain>
    </source>
</reference>
<name>F2NRF4_TRES6</name>
<evidence type="ECO:0000256" key="2">
    <source>
        <dbReference type="ARBA" id="ARBA00010488"/>
    </source>
</evidence>
<evidence type="ECO:0000256" key="7">
    <source>
        <dbReference type="SAM" id="Phobius"/>
    </source>
</evidence>
<evidence type="ECO:0000256" key="6">
    <source>
        <dbReference type="ARBA" id="ARBA00023136"/>
    </source>
</evidence>
<dbReference type="PANTHER" id="PTHR37316:SF3">
    <property type="entry name" value="TEICHOIC ACID GLYCEROL-PHOSPHATE TRANSFERASE"/>
    <property type="match status" value="1"/>
</dbReference>
<keyword evidence="7" id="KW-1133">Transmembrane helix</keyword>
<accession>F2NRF4</accession>
<keyword evidence="6 7" id="KW-0472">Membrane</keyword>
<dbReference type="SUPFAM" id="SSF53756">
    <property type="entry name" value="UDP-Glycosyltransferase/glycogen phosphorylase"/>
    <property type="match status" value="1"/>
</dbReference>
<dbReference type="GO" id="GO:0005886">
    <property type="term" value="C:plasma membrane"/>
    <property type="evidence" value="ECO:0007669"/>
    <property type="project" value="UniProtKB-SubCell"/>
</dbReference>
<evidence type="ECO:0000313" key="9">
    <source>
        <dbReference type="Proteomes" id="UP000006852"/>
    </source>
</evidence>
<dbReference type="Gene3D" id="3.40.50.12580">
    <property type="match status" value="1"/>
</dbReference>
<comment type="similarity">
    <text evidence="2">Belongs to the CDP-glycerol glycerophosphotransferase family.</text>
</comment>
<sequence length="417" mass="49573">MNKKNFPLPVKIVRRGFITIFNILELPFYYLFGLFPRNKNLWIFCSWFGQRYSDNSRMFFEYVNKDHPEIKTVWLSKNKDIVNNLRAEGRNAFSSYSIAGFLCSLRASKVFSTTGGEMSLFFSRNVEHYALWHGMPLKKILNDDTNSGGESANSAFRRKTAHILRKLFPWKFFLEQKKLFTVANSEFFVPFLKTAFNLLDEKILRTGSPRCDALFAHRKEQLLEKISEQFPENRIILYMPTFRTAEWTGEVFNPFDEKYGFDLDEFLATLERHKSVLVYKPHFYDLRFIKTVSHKSSASRFITINDSDYDELYNFAGQVDMLMTDYSSIYFDFIATKKPVVLLPFDYDFYIKYARGHYFNYFENMEGSKAKNWQEFYRILEEKSYSPVSEETRKKFAEYLDGKCCERLWNKITEFSK</sequence>
<dbReference type="HOGENOM" id="CLU_029598_2_0_12"/>
<gene>
    <name evidence="8" type="ordered locus">Tresu_0552</name>
</gene>
<dbReference type="InterPro" id="IPR043148">
    <property type="entry name" value="TagF_C"/>
</dbReference>
<dbReference type="GO" id="GO:0019350">
    <property type="term" value="P:teichoic acid biosynthetic process"/>
    <property type="evidence" value="ECO:0007669"/>
    <property type="project" value="UniProtKB-KW"/>
</dbReference>
<organism evidence="8 9">
    <name type="scientific">Treponema succinifaciens (strain ATCC 33096 / DSM 2489 / 6091)</name>
    <dbReference type="NCBI Taxonomy" id="869209"/>
    <lineage>
        <taxon>Bacteria</taxon>
        <taxon>Pseudomonadati</taxon>
        <taxon>Spirochaetota</taxon>
        <taxon>Spirochaetia</taxon>
        <taxon>Spirochaetales</taxon>
        <taxon>Treponemataceae</taxon>
        <taxon>Treponema</taxon>
    </lineage>
</organism>
<dbReference type="InterPro" id="IPR043149">
    <property type="entry name" value="TagF_N"/>
</dbReference>
<keyword evidence="7" id="KW-0812">Transmembrane</keyword>
<comment type="subcellular location">
    <subcellularLocation>
        <location evidence="1">Cell membrane</location>
        <topology evidence="1">Peripheral membrane protein</topology>
    </subcellularLocation>
</comment>
<evidence type="ECO:0000256" key="4">
    <source>
        <dbReference type="ARBA" id="ARBA00022679"/>
    </source>
</evidence>
<dbReference type="PANTHER" id="PTHR37316">
    <property type="entry name" value="TEICHOIC ACID GLYCEROL-PHOSPHATE PRIMASE"/>
    <property type="match status" value="1"/>
</dbReference>
<evidence type="ECO:0000313" key="8">
    <source>
        <dbReference type="EMBL" id="AEB13496.1"/>
    </source>
</evidence>
<dbReference type="InterPro" id="IPR051612">
    <property type="entry name" value="Teichoic_Acid_Biosynth"/>
</dbReference>
<evidence type="ECO:0000256" key="3">
    <source>
        <dbReference type="ARBA" id="ARBA00022475"/>
    </source>
</evidence>
<keyword evidence="3" id="KW-1003">Cell membrane</keyword>
<dbReference type="eggNOG" id="COG1887">
    <property type="taxonomic scope" value="Bacteria"/>
</dbReference>
<dbReference type="GO" id="GO:0047355">
    <property type="term" value="F:CDP-glycerol glycerophosphotransferase activity"/>
    <property type="evidence" value="ECO:0007669"/>
    <property type="project" value="InterPro"/>
</dbReference>
<dbReference type="Gene3D" id="3.40.50.11820">
    <property type="match status" value="1"/>
</dbReference>